<comment type="caution">
    <text evidence="1">The sequence shown here is derived from an EMBL/GenBank/DDBJ whole genome shotgun (WGS) entry which is preliminary data.</text>
</comment>
<reference evidence="1" key="1">
    <citation type="submission" date="2022-04" db="EMBL/GenBank/DDBJ databases">
        <title>Genome of the entomopathogenic fungus Entomophthora muscae.</title>
        <authorList>
            <person name="Elya C."/>
            <person name="Lovett B.R."/>
            <person name="Lee E."/>
            <person name="Macias A.M."/>
            <person name="Hajek A.E."/>
            <person name="De Bivort B.L."/>
            <person name="Kasson M.T."/>
            <person name="De Fine Licht H.H."/>
            <person name="Stajich J.E."/>
        </authorList>
    </citation>
    <scope>NUCLEOTIDE SEQUENCE</scope>
    <source>
        <strain evidence="1">Berkeley</strain>
    </source>
</reference>
<keyword evidence="2" id="KW-1185">Reference proteome</keyword>
<organism evidence="1 2">
    <name type="scientific">Entomophthora muscae</name>
    <dbReference type="NCBI Taxonomy" id="34485"/>
    <lineage>
        <taxon>Eukaryota</taxon>
        <taxon>Fungi</taxon>
        <taxon>Fungi incertae sedis</taxon>
        <taxon>Zoopagomycota</taxon>
        <taxon>Entomophthoromycotina</taxon>
        <taxon>Entomophthoromycetes</taxon>
        <taxon>Entomophthorales</taxon>
        <taxon>Entomophthoraceae</taxon>
        <taxon>Entomophthora</taxon>
    </lineage>
</organism>
<name>A0ACC2S940_9FUNG</name>
<protein>
    <submittedName>
        <fullName evidence="1">Uncharacterized protein</fullName>
    </submittedName>
</protein>
<sequence length="160" mass="17950">MISLSAHSYFSLEKTRSCPLPLLLGLQVSHKVCFHLANTTGIFAPSSQDYKPLALMLTLRLAASIYKIGLNRFLQEFLVHHNLLDKLEPLIREVVKWNQKYLSSKTHPPSNLSPAAQLFIPDKALLSSTPLLGTKPKSGGFFCLTAKEVLRRRNNNLCSY</sequence>
<dbReference type="EMBL" id="QTSX02005702">
    <property type="protein sequence ID" value="KAJ9058893.1"/>
    <property type="molecule type" value="Genomic_DNA"/>
</dbReference>
<accession>A0ACC2S940</accession>
<dbReference type="Proteomes" id="UP001165960">
    <property type="component" value="Unassembled WGS sequence"/>
</dbReference>
<proteinExistence type="predicted"/>
<evidence type="ECO:0000313" key="2">
    <source>
        <dbReference type="Proteomes" id="UP001165960"/>
    </source>
</evidence>
<gene>
    <name evidence="1" type="ORF">DSO57_1007573</name>
</gene>
<evidence type="ECO:0000313" key="1">
    <source>
        <dbReference type="EMBL" id="KAJ9058893.1"/>
    </source>
</evidence>